<feature type="transmembrane region" description="Helical" evidence="6">
    <location>
        <begin position="104"/>
        <end position="126"/>
    </location>
</feature>
<feature type="transmembrane region" description="Helical" evidence="6">
    <location>
        <begin position="256"/>
        <end position="282"/>
    </location>
</feature>
<dbReference type="PANTHER" id="PTHR30618:SF0">
    <property type="entry name" value="PURINE-URACIL PERMEASE NCS1"/>
    <property type="match status" value="1"/>
</dbReference>
<keyword evidence="8" id="KW-1185">Reference proteome</keyword>
<feature type="transmembrane region" description="Helical" evidence="6">
    <location>
        <begin position="141"/>
        <end position="161"/>
    </location>
</feature>
<evidence type="ECO:0000256" key="3">
    <source>
        <dbReference type="ARBA" id="ARBA00022692"/>
    </source>
</evidence>
<feature type="transmembrane region" description="Helical" evidence="6">
    <location>
        <begin position="173"/>
        <end position="192"/>
    </location>
</feature>
<dbReference type="EMBL" id="BMYQ01000017">
    <property type="protein sequence ID" value="GGW44303.1"/>
    <property type="molecule type" value="Genomic_DNA"/>
</dbReference>
<evidence type="ECO:0000256" key="1">
    <source>
        <dbReference type="ARBA" id="ARBA00004141"/>
    </source>
</evidence>
<evidence type="ECO:0000256" key="6">
    <source>
        <dbReference type="SAM" id="Phobius"/>
    </source>
</evidence>
<name>A0A918J2R8_9RHOB</name>
<evidence type="ECO:0000256" key="2">
    <source>
        <dbReference type="ARBA" id="ARBA00008974"/>
    </source>
</evidence>
<feature type="transmembrane region" description="Helical" evidence="6">
    <location>
        <begin position="362"/>
        <end position="384"/>
    </location>
</feature>
<dbReference type="CDD" id="cd10323">
    <property type="entry name" value="SLC-NCS1sbd"/>
    <property type="match status" value="1"/>
</dbReference>
<keyword evidence="4 6" id="KW-1133">Transmembrane helix</keyword>
<dbReference type="InterPro" id="IPR045225">
    <property type="entry name" value="Uracil/uridine/allantoin_perm"/>
</dbReference>
<feature type="transmembrane region" description="Helical" evidence="6">
    <location>
        <begin position="60"/>
        <end position="84"/>
    </location>
</feature>
<dbReference type="RefSeq" id="WP_189635246.1">
    <property type="nucleotide sequence ID" value="NZ_BMYQ01000017.1"/>
</dbReference>
<dbReference type="GO" id="GO:0005886">
    <property type="term" value="C:plasma membrane"/>
    <property type="evidence" value="ECO:0007669"/>
    <property type="project" value="TreeGrafter"/>
</dbReference>
<feature type="transmembrane region" description="Helical" evidence="6">
    <location>
        <begin position="212"/>
        <end position="235"/>
    </location>
</feature>
<feature type="transmembrane region" description="Helical" evidence="6">
    <location>
        <begin position="34"/>
        <end position="54"/>
    </location>
</feature>
<evidence type="ECO:0000256" key="4">
    <source>
        <dbReference type="ARBA" id="ARBA00022989"/>
    </source>
</evidence>
<dbReference type="Gene3D" id="1.10.4160.10">
    <property type="entry name" value="Hydantoin permease"/>
    <property type="match status" value="1"/>
</dbReference>
<feature type="transmembrane region" description="Helical" evidence="6">
    <location>
        <begin position="334"/>
        <end position="356"/>
    </location>
</feature>
<evidence type="ECO:0000313" key="8">
    <source>
        <dbReference type="Proteomes" id="UP000628984"/>
    </source>
</evidence>
<comment type="similarity">
    <text evidence="2">Belongs to the purine-cytosine permease (2.A.39) family.</text>
</comment>
<feature type="transmembrane region" description="Helical" evidence="6">
    <location>
        <begin position="405"/>
        <end position="425"/>
    </location>
</feature>
<proteinExistence type="inferred from homology"/>
<dbReference type="AlphaFoldDB" id="A0A918J2R8"/>
<comment type="subcellular location">
    <subcellularLocation>
        <location evidence="1">Membrane</location>
        <topology evidence="1">Multi-pass membrane protein</topology>
    </subcellularLocation>
</comment>
<sequence>MTVIEQTGERAGARTALIEDSILPTRASQRPIGWLGYAWIWVGIAVIIATYSLGATGIGGGFSLATVILTIFLANLAIGAFMILTADIGTEHGLSFAVYLRAPFGIYGTHLPAVSRGVVAAMWFGIQTYLGALALNGIGEYFFGFSNWFVWYLAFGAMQIGNTMLGIKSVERLAALAAPAIIAISVWMYFSLDGIAQTKGLNIWTFRAEGQMSLLVLFIANMGFWSTMAIDIPNLTRFVKTRTHERGFFQRNRNIFAAQLVALPVTQAMIAGIGAVSFIATGNWNPIEVIQADAQGLVLVVLLALVVLAQWSTNNSANLIPAALTFINLAPRSVSYKTGVALAGVVGTLCFPWEILDNLFVFLGYYGAFLSAIGGIMVADYYVIRGRKVNVPELFNPQGQYRYTGGVNVAGMLAWVIAGGLAAMWSQYAFVIGFPCGFVAYLILARMLVLPHHPQAELARGAGDEFLAASVGKDWVHLGGGRFDRVDCGLRLGDGGREDL</sequence>
<accession>A0A918J2R8</accession>
<comment type="caution">
    <text evidence="7">The sequence shown here is derived from an EMBL/GenBank/DDBJ whole genome shotgun (WGS) entry which is preliminary data.</text>
</comment>
<keyword evidence="3 6" id="KW-0812">Transmembrane</keyword>
<protein>
    <submittedName>
        <fullName evidence="7">Nitrate reductase</fullName>
    </submittedName>
</protein>
<dbReference type="Proteomes" id="UP000628984">
    <property type="component" value="Unassembled WGS sequence"/>
</dbReference>
<keyword evidence="5 6" id="KW-0472">Membrane</keyword>
<evidence type="ECO:0000313" key="7">
    <source>
        <dbReference type="EMBL" id="GGW44303.1"/>
    </source>
</evidence>
<organism evidence="7 8">
    <name type="scientific">Gemmobacter lanyuensis</name>
    <dbReference type="NCBI Taxonomy" id="1054497"/>
    <lineage>
        <taxon>Bacteria</taxon>
        <taxon>Pseudomonadati</taxon>
        <taxon>Pseudomonadota</taxon>
        <taxon>Alphaproteobacteria</taxon>
        <taxon>Rhodobacterales</taxon>
        <taxon>Paracoccaceae</taxon>
        <taxon>Gemmobacter</taxon>
    </lineage>
</organism>
<dbReference type="Pfam" id="PF02133">
    <property type="entry name" value="Transp_cyt_pur"/>
    <property type="match status" value="1"/>
</dbReference>
<evidence type="ECO:0000256" key="5">
    <source>
        <dbReference type="ARBA" id="ARBA00023136"/>
    </source>
</evidence>
<reference evidence="7" key="1">
    <citation type="journal article" date="2014" name="Int. J. Syst. Evol. Microbiol.">
        <title>Complete genome sequence of Corynebacterium casei LMG S-19264T (=DSM 44701T), isolated from a smear-ripened cheese.</title>
        <authorList>
            <consortium name="US DOE Joint Genome Institute (JGI-PGF)"/>
            <person name="Walter F."/>
            <person name="Albersmeier A."/>
            <person name="Kalinowski J."/>
            <person name="Ruckert C."/>
        </authorList>
    </citation>
    <scope>NUCLEOTIDE SEQUENCE</scope>
    <source>
        <strain evidence="7">KCTC 23714</strain>
    </source>
</reference>
<dbReference type="InterPro" id="IPR001248">
    <property type="entry name" value="Pur-cyt_permease"/>
</dbReference>
<dbReference type="PANTHER" id="PTHR30618">
    <property type="entry name" value="NCS1 FAMILY PURINE/PYRIMIDINE TRANSPORTER"/>
    <property type="match status" value="1"/>
</dbReference>
<feature type="transmembrane region" description="Helical" evidence="6">
    <location>
        <begin position="294"/>
        <end position="313"/>
    </location>
</feature>
<reference evidence="7" key="2">
    <citation type="submission" date="2020-09" db="EMBL/GenBank/DDBJ databases">
        <authorList>
            <person name="Sun Q."/>
            <person name="Kim S."/>
        </authorList>
    </citation>
    <scope>NUCLEOTIDE SEQUENCE</scope>
    <source>
        <strain evidence="7">KCTC 23714</strain>
    </source>
</reference>
<dbReference type="GO" id="GO:0015205">
    <property type="term" value="F:nucleobase transmembrane transporter activity"/>
    <property type="evidence" value="ECO:0007669"/>
    <property type="project" value="TreeGrafter"/>
</dbReference>
<feature type="transmembrane region" description="Helical" evidence="6">
    <location>
        <begin position="431"/>
        <end position="450"/>
    </location>
</feature>
<gene>
    <name evidence="7" type="ORF">GCM10011452_35680</name>
</gene>